<evidence type="ECO:0000313" key="7">
    <source>
        <dbReference type="Proteomes" id="UP000490939"/>
    </source>
</evidence>
<dbReference type="EMBL" id="WNWR01000629">
    <property type="protein sequence ID" value="KAE9972545.1"/>
    <property type="molecule type" value="Genomic_DNA"/>
</dbReference>
<dbReference type="Proteomes" id="UP000490939">
    <property type="component" value="Unassembled WGS sequence"/>
</dbReference>
<reference evidence="4 5" key="1">
    <citation type="submission" date="2019-11" db="EMBL/GenBank/DDBJ databases">
        <title>Venturia inaequalis Genome Resource.</title>
        <authorList>
            <person name="Lichtner F.J."/>
        </authorList>
    </citation>
    <scope>NUCLEOTIDE SEQUENCE [LARGE SCALE GENOMIC DNA]</scope>
    <source>
        <strain evidence="2 6">120213</strain>
        <strain evidence="4">Bline_iso_100314</strain>
        <strain evidence="3 7">DMI_063113</strain>
    </source>
</reference>
<protein>
    <submittedName>
        <fullName evidence="4">Uncharacterized protein</fullName>
    </submittedName>
</protein>
<evidence type="ECO:0000313" key="4">
    <source>
        <dbReference type="EMBL" id="KAE9985045.1"/>
    </source>
</evidence>
<proteinExistence type="predicted"/>
<keyword evidence="7" id="KW-1185">Reference proteome</keyword>
<dbReference type="AlphaFoldDB" id="A0A8H3Z405"/>
<accession>A0A8H3Z405</accession>
<dbReference type="EMBL" id="WNWS01000468">
    <property type="protein sequence ID" value="KAE9967243.1"/>
    <property type="molecule type" value="Genomic_DNA"/>
</dbReference>
<comment type="caution">
    <text evidence="4">The sequence shown here is derived from an EMBL/GenBank/DDBJ whole genome shotgun (WGS) entry which is preliminary data.</text>
</comment>
<gene>
    <name evidence="4" type="ORF">BLS_000072</name>
    <name evidence="3" type="ORF">EG327_009460</name>
    <name evidence="2" type="ORF">EG328_008314</name>
</gene>
<dbReference type="Proteomes" id="UP000433883">
    <property type="component" value="Unassembled WGS sequence"/>
</dbReference>
<feature type="signal peptide" evidence="1">
    <location>
        <begin position="1"/>
        <end position="19"/>
    </location>
</feature>
<evidence type="ECO:0000313" key="5">
    <source>
        <dbReference type="Proteomes" id="UP000433883"/>
    </source>
</evidence>
<evidence type="ECO:0000256" key="1">
    <source>
        <dbReference type="SAM" id="SignalP"/>
    </source>
</evidence>
<evidence type="ECO:0000313" key="3">
    <source>
        <dbReference type="EMBL" id="KAE9972545.1"/>
    </source>
</evidence>
<dbReference type="EMBL" id="WNWQ01000010">
    <property type="protein sequence ID" value="KAE9985045.1"/>
    <property type="molecule type" value="Genomic_DNA"/>
</dbReference>
<evidence type="ECO:0000313" key="6">
    <source>
        <dbReference type="Proteomes" id="UP000447873"/>
    </source>
</evidence>
<sequence>MFSKILITLLVCLVAFTSAWPTASSILPRDTSAKLAANLFVYRTTSSDPNVIAGAKKCQAGGSLVKLEEGVCYTIPSDALGMTISSFTSGCKVWAYGTTTCTPEEQQVSAGCFDISDKASGSTPLSLKASC</sequence>
<feature type="chain" id="PRO_5044691100" evidence="1">
    <location>
        <begin position="20"/>
        <end position="131"/>
    </location>
</feature>
<organism evidence="4 5">
    <name type="scientific">Venturia inaequalis</name>
    <name type="common">Apple scab fungus</name>
    <dbReference type="NCBI Taxonomy" id="5025"/>
    <lineage>
        <taxon>Eukaryota</taxon>
        <taxon>Fungi</taxon>
        <taxon>Dikarya</taxon>
        <taxon>Ascomycota</taxon>
        <taxon>Pezizomycotina</taxon>
        <taxon>Dothideomycetes</taxon>
        <taxon>Pleosporomycetidae</taxon>
        <taxon>Venturiales</taxon>
        <taxon>Venturiaceae</taxon>
        <taxon>Venturia</taxon>
    </lineage>
</organism>
<evidence type="ECO:0000313" key="2">
    <source>
        <dbReference type="EMBL" id="KAE9967243.1"/>
    </source>
</evidence>
<dbReference type="Proteomes" id="UP000447873">
    <property type="component" value="Unassembled WGS sequence"/>
</dbReference>
<keyword evidence="1" id="KW-0732">Signal</keyword>
<name>A0A8H3Z405_VENIN</name>